<evidence type="ECO:0000313" key="11">
    <source>
        <dbReference type="Proteomes" id="UP000244911"/>
    </source>
</evidence>
<dbReference type="GO" id="GO:0009424">
    <property type="term" value="C:bacterial-type flagellum hook"/>
    <property type="evidence" value="ECO:0007669"/>
    <property type="project" value="InterPro"/>
</dbReference>
<dbReference type="PANTHER" id="PTHR30033">
    <property type="entry name" value="FLAGELLAR HOOK-ASSOCIATED PROTEIN 1"/>
    <property type="match status" value="1"/>
</dbReference>
<dbReference type="GO" id="GO:0005198">
    <property type="term" value="F:structural molecule activity"/>
    <property type="evidence" value="ECO:0007669"/>
    <property type="project" value="InterPro"/>
</dbReference>
<keyword evidence="6" id="KW-0975">Bacterial flagellum</keyword>
<evidence type="ECO:0000256" key="3">
    <source>
        <dbReference type="ARBA" id="ARBA00009677"/>
    </source>
</evidence>
<evidence type="ECO:0000259" key="8">
    <source>
        <dbReference type="Pfam" id="PF06429"/>
    </source>
</evidence>
<dbReference type="EMBL" id="OMOI01000002">
    <property type="protein sequence ID" value="SPF79205.1"/>
    <property type="molecule type" value="Genomic_DNA"/>
</dbReference>
<keyword evidence="11" id="KW-1185">Reference proteome</keyword>
<dbReference type="InterPro" id="IPR001444">
    <property type="entry name" value="Flag_bb_rod_N"/>
</dbReference>
<feature type="domain" description="Flagellar basal body rod protein N-terminal" evidence="7">
    <location>
        <begin position="7"/>
        <end position="36"/>
    </location>
</feature>
<evidence type="ECO:0000256" key="1">
    <source>
        <dbReference type="ARBA" id="ARBA00004117"/>
    </source>
</evidence>
<evidence type="ECO:0000256" key="2">
    <source>
        <dbReference type="ARBA" id="ARBA00004613"/>
    </source>
</evidence>
<dbReference type="Pfam" id="PF22638">
    <property type="entry name" value="FlgK_D1"/>
    <property type="match status" value="1"/>
</dbReference>
<dbReference type="GO" id="GO:0009425">
    <property type="term" value="C:bacterial-type flagellum basal body"/>
    <property type="evidence" value="ECO:0007669"/>
    <property type="project" value="UniProtKB-SubCell"/>
</dbReference>
<dbReference type="AlphaFoldDB" id="A0A2R8AT37"/>
<evidence type="ECO:0000256" key="4">
    <source>
        <dbReference type="ARBA" id="ARBA00016244"/>
    </source>
</evidence>
<feature type="domain" description="Flagellar hook-associated protein FlgK helical" evidence="9">
    <location>
        <begin position="91"/>
        <end position="312"/>
    </location>
</feature>
<keyword evidence="10" id="KW-0966">Cell projection</keyword>
<dbReference type="InterPro" id="IPR053927">
    <property type="entry name" value="FlgK_helical"/>
</dbReference>
<accession>A0A2R8AT37</accession>
<dbReference type="InterPro" id="IPR010930">
    <property type="entry name" value="Flg_bb/hook_C_dom"/>
</dbReference>
<protein>
    <recommendedName>
        <fullName evidence="4">Flagellar hook-associated protein 1</fullName>
    </recommendedName>
</protein>
<comment type="subcellular location">
    <subcellularLocation>
        <location evidence="1">Bacterial flagellum basal body</location>
    </subcellularLocation>
    <subcellularLocation>
        <location evidence="2">Secreted</location>
    </subcellularLocation>
</comment>
<dbReference type="PANTHER" id="PTHR30033:SF1">
    <property type="entry name" value="FLAGELLAR HOOK-ASSOCIATED PROTEIN 1"/>
    <property type="match status" value="1"/>
</dbReference>
<dbReference type="Pfam" id="PF00460">
    <property type="entry name" value="Flg_bb_rod"/>
    <property type="match status" value="1"/>
</dbReference>
<keyword evidence="10" id="KW-0969">Cilium</keyword>
<evidence type="ECO:0000259" key="7">
    <source>
        <dbReference type="Pfam" id="PF00460"/>
    </source>
</evidence>
<proteinExistence type="inferred from homology"/>
<dbReference type="Proteomes" id="UP000244911">
    <property type="component" value="Unassembled WGS sequence"/>
</dbReference>
<sequence>MTINSALYNALSGLSANARAAHVVSSNVANAMTEGYGARSLGLSSRTLGGAPSGVVIDGVNRHVDERLLGDRRLSDAAMGHGSTRSGFLEGLEKTLGTPDQPGSLSGRMAQFEAALTEAAARPDSEAALNASLNAARNIVSHLKATSDHIQSARLSADGSIAQEVAQLNQGLQDVQSLNTKIQVAIARGADPSGLMDQRQQTIDALSSIIPIKQVPRDGGQVALISSGGAILLDGRAAELTFSPVNMIVPEMTQSGGALSGLTINGQPIDTEAERSAISGGSLAAHFQVRDDLAVSAQEQVDAFARDLIERFQDPALDTTRAPGAPGLFTDAGTAFDPADEVALSSRLSLNPAVDPAQGGALWRLRDGLGAMVQGNVGNATLLGNMIDALDAPKVAVSGGFSGAARSSAGLAADLLNTITVNLDQSEARLSYDIAQNDSLRQMELAQGVDTDAEMQKLMIIEQAFAANAQVVTAADEMLQLLLGI</sequence>
<keyword evidence="5" id="KW-0964">Secreted</keyword>
<evidence type="ECO:0000256" key="6">
    <source>
        <dbReference type="ARBA" id="ARBA00023143"/>
    </source>
</evidence>
<keyword evidence="10" id="KW-0282">Flagellum</keyword>
<reference evidence="10 11" key="1">
    <citation type="submission" date="2018-03" db="EMBL/GenBank/DDBJ databases">
        <authorList>
            <person name="Keele B.F."/>
        </authorList>
    </citation>
    <scope>NUCLEOTIDE SEQUENCE [LARGE SCALE GENOMIC DNA]</scope>
    <source>
        <strain evidence="10 11">CECT 8811</strain>
    </source>
</reference>
<feature type="domain" description="Flagellar basal-body/hook protein C-terminal" evidence="8">
    <location>
        <begin position="448"/>
        <end position="483"/>
    </location>
</feature>
<dbReference type="RefSeq" id="WP_108858163.1">
    <property type="nucleotide sequence ID" value="NZ_OMOI01000002.1"/>
</dbReference>
<dbReference type="GO" id="GO:0005576">
    <property type="term" value="C:extracellular region"/>
    <property type="evidence" value="ECO:0007669"/>
    <property type="project" value="UniProtKB-SubCell"/>
</dbReference>
<dbReference type="NCBIfam" id="TIGR02492">
    <property type="entry name" value="flgK_ends"/>
    <property type="match status" value="1"/>
</dbReference>
<comment type="similarity">
    <text evidence="3">Belongs to the flagella basal body rod proteins family.</text>
</comment>
<dbReference type="OrthoDB" id="7181295at2"/>
<evidence type="ECO:0000259" key="9">
    <source>
        <dbReference type="Pfam" id="PF22638"/>
    </source>
</evidence>
<organism evidence="10 11">
    <name type="scientific">Aliiroseovarius pelagivivens</name>
    <dbReference type="NCBI Taxonomy" id="1639690"/>
    <lineage>
        <taxon>Bacteria</taxon>
        <taxon>Pseudomonadati</taxon>
        <taxon>Pseudomonadota</taxon>
        <taxon>Alphaproteobacteria</taxon>
        <taxon>Rhodobacterales</taxon>
        <taxon>Paracoccaceae</taxon>
        <taxon>Aliiroseovarius</taxon>
    </lineage>
</organism>
<gene>
    <name evidence="10" type="primary">flgK</name>
    <name evidence="10" type="ORF">ALP8811_03143</name>
</gene>
<dbReference type="Pfam" id="PF06429">
    <property type="entry name" value="Flg_bbr_C"/>
    <property type="match status" value="1"/>
</dbReference>
<dbReference type="InterPro" id="IPR002371">
    <property type="entry name" value="FlgK"/>
</dbReference>
<dbReference type="SUPFAM" id="SSF64518">
    <property type="entry name" value="Phase 1 flagellin"/>
    <property type="match status" value="1"/>
</dbReference>
<evidence type="ECO:0000256" key="5">
    <source>
        <dbReference type="ARBA" id="ARBA00022525"/>
    </source>
</evidence>
<name>A0A2R8AT37_9RHOB</name>
<dbReference type="GO" id="GO:0044780">
    <property type="term" value="P:bacterial-type flagellum assembly"/>
    <property type="evidence" value="ECO:0007669"/>
    <property type="project" value="InterPro"/>
</dbReference>
<evidence type="ECO:0000313" key="10">
    <source>
        <dbReference type="EMBL" id="SPF79205.1"/>
    </source>
</evidence>